<evidence type="ECO:0008006" key="5">
    <source>
        <dbReference type="Google" id="ProtNLM"/>
    </source>
</evidence>
<evidence type="ECO:0000313" key="4">
    <source>
        <dbReference type="Proteomes" id="UP000318416"/>
    </source>
</evidence>
<comment type="caution">
    <text evidence="3">The sequence shown here is derived from an EMBL/GenBank/DDBJ whole genome shotgun (WGS) entry which is preliminary data.</text>
</comment>
<reference evidence="3 4" key="1">
    <citation type="submission" date="2019-06" db="EMBL/GenBank/DDBJ databases">
        <title>Sequencing the genomes of 1000 actinobacteria strains.</title>
        <authorList>
            <person name="Klenk H.-P."/>
        </authorList>
    </citation>
    <scope>NUCLEOTIDE SEQUENCE [LARGE SCALE GENOMIC DNA]</scope>
    <source>
        <strain evidence="3 4">DSM 41649</strain>
    </source>
</reference>
<dbReference type="OrthoDB" id="3874247at2"/>
<evidence type="ECO:0000313" key="3">
    <source>
        <dbReference type="EMBL" id="TWE17728.1"/>
    </source>
</evidence>
<feature type="transmembrane region" description="Helical" evidence="2">
    <location>
        <begin position="118"/>
        <end position="137"/>
    </location>
</feature>
<name>A0A561EQ36_9ACTN</name>
<organism evidence="3 4">
    <name type="scientific">Kitasatospora atroaurantiaca</name>
    <dbReference type="NCBI Taxonomy" id="285545"/>
    <lineage>
        <taxon>Bacteria</taxon>
        <taxon>Bacillati</taxon>
        <taxon>Actinomycetota</taxon>
        <taxon>Actinomycetes</taxon>
        <taxon>Kitasatosporales</taxon>
        <taxon>Streptomycetaceae</taxon>
        <taxon>Kitasatospora</taxon>
    </lineage>
</organism>
<gene>
    <name evidence="3" type="ORF">FB465_2766</name>
</gene>
<dbReference type="AlphaFoldDB" id="A0A561EQ36"/>
<keyword evidence="2" id="KW-0472">Membrane</keyword>
<evidence type="ECO:0000256" key="2">
    <source>
        <dbReference type="SAM" id="Phobius"/>
    </source>
</evidence>
<protein>
    <recommendedName>
        <fullName evidence="5">Dolichyl-phosphate-mannose-protein mannosyltransferase</fullName>
    </recommendedName>
</protein>
<feature type="compositionally biased region" description="Basic and acidic residues" evidence="1">
    <location>
        <begin position="516"/>
        <end position="529"/>
    </location>
</feature>
<feature type="compositionally biased region" description="Low complexity" evidence="1">
    <location>
        <begin position="530"/>
        <end position="540"/>
    </location>
</feature>
<proteinExistence type="predicted"/>
<evidence type="ECO:0000256" key="1">
    <source>
        <dbReference type="SAM" id="MobiDB-lite"/>
    </source>
</evidence>
<dbReference type="RefSeq" id="WP_145790634.1">
    <property type="nucleotide sequence ID" value="NZ_BAAABR010000048.1"/>
</dbReference>
<feature type="transmembrane region" description="Helical" evidence="2">
    <location>
        <begin position="21"/>
        <end position="43"/>
    </location>
</feature>
<keyword evidence="4" id="KW-1185">Reference proteome</keyword>
<feature type="transmembrane region" description="Helical" evidence="2">
    <location>
        <begin position="87"/>
        <end position="106"/>
    </location>
</feature>
<dbReference type="EMBL" id="VIVR01000001">
    <property type="protein sequence ID" value="TWE17728.1"/>
    <property type="molecule type" value="Genomic_DNA"/>
</dbReference>
<keyword evidence="2" id="KW-0812">Transmembrane</keyword>
<keyword evidence="2" id="KW-1133">Transmembrane helix</keyword>
<accession>A0A561EQ36</accession>
<feature type="transmembrane region" description="Helical" evidence="2">
    <location>
        <begin position="431"/>
        <end position="452"/>
    </location>
</feature>
<feature type="region of interest" description="Disordered" evidence="1">
    <location>
        <begin position="507"/>
        <end position="546"/>
    </location>
</feature>
<feature type="transmembrane region" description="Helical" evidence="2">
    <location>
        <begin position="143"/>
        <end position="161"/>
    </location>
</feature>
<dbReference type="Proteomes" id="UP000318416">
    <property type="component" value="Unassembled WGS sequence"/>
</dbReference>
<sequence length="546" mass="58783">MPDAAPRRPARALPGLHRAPVMWRLPLGVLAGTQAIWLFWWAAFHPGLISYDSVMYTWQVTTGNWTSDHSVLYDALVWVTLHLPGRFALLTLLQTTAMSAALAYACVAMRDLGVRARWSVPAALAVAALPPTGTVVVFVWKDVPFYICAVLVFAATARLVAGRKRPRLSGRRGLRPGSVRFDLAVLTVGLLGLGLFRNNGLGLALLASAALVIALPGQRIKLGSLTAATVLIPLVAQLWLYPALGVKQPPSDSVFALNYSDVAVAYQQAPSLFSPADIAVLERVAPLSTWQQGANCHSADLLTNSWAPFDHAAAERYSGQLMGLWTKVLKQRPDVIVGARICRGHIAWAPTSDRGAAGATTQLPYLGTPADLWGWASPASTGDPKAGRISPNGKMAGSPYLPDFATHPLSTTAHKAALWLNNLFRVPQLDWLFWRGATWCYLIYAALACYAIGRRRPAVYALAGLLVGQQLTVLAANPVESYRYVAAPLFIGPFCLGLIAARRESSGTAPVPAPENRSDLHREHPDRNGNRAAGTAATRAPQSVRL</sequence>